<protein>
    <submittedName>
        <fullName evidence="1">PF07600 family protein</fullName>
    </submittedName>
</protein>
<dbReference type="EMBL" id="CP027843">
    <property type="protein sequence ID" value="AVQ13100.1"/>
    <property type="molecule type" value="Genomic_DNA"/>
</dbReference>
<reference evidence="1 2" key="1">
    <citation type="journal article" date="2015" name="Genome Announc.">
        <title>Draft Genome Sequences of Leptospira santarosai Strains U160, U164, and U233, Isolated from Asymptomatic Cattle.</title>
        <authorList>
            <person name="Kremer F.S."/>
            <person name="Eslabao M.R."/>
            <person name="Provisor M."/>
            <person name="Woloski R.D."/>
            <person name="Ramires O.V."/>
            <person name="Moreno L.Z."/>
            <person name="Moreno A.M."/>
            <person name="Hamond C."/>
            <person name="Lilenbaum W."/>
            <person name="Dellagostin O.A."/>
        </authorList>
    </citation>
    <scope>NUCLEOTIDE SEQUENCE [LARGE SCALE GENOMIC DNA]</scope>
    <source>
        <strain evidence="1 2">U160</strain>
    </source>
</reference>
<evidence type="ECO:0000313" key="2">
    <source>
        <dbReference type="Proteomes" id="UP000033961"/>
    </source>
</evidence>
<dbReference type="AlphaFoldDB" id="A0A2P1QW10"/>
<dbReference type="InterPro" id="IPR011458">
    <property type="entry name" value="DUF1564"/>
</dbReference>
<organism evidence="1 2">
    <name type="scientific">Leptospira santarosai</name>
    <dbReference type="NCBI Taxonomy" id="28183"/>
    <lineage>
        <taxon>Bacteria</taxon>
        <taxon>Pseudomonadati</taxon>
        <taxon>Spirochaetota</taxon>
        <taxon>Spirochaetia</taxon>
        <taxon>Leptospirales</taxon>
        <taxon>Leptospiraceae</taxon>
        <taxon>Leptospira</taxon>
    </lineage>
</organism>
<proteinExistence type="predicted"/>
<name>A0A2P1QW10_9LEPT</name>
<dbReference type="Pfam" id="PF07600">
    <property type="entry name" value="DUF1564"/>
    <property type="match status" value="1"/>
</dbReference>
<sequence length="184" mass="21980">MEPLLEPYLEGITMQKNFLNAFTEFRGKSQKDTGPSDLLIPAHLDQFIQIQIKKHKNLKNYFHYLMLKFQKRNLFSKFLDTAFRKTLYQSKNQKLVRYSFRPDYQDWYEAKFAGFYFGISVCKFFSRLVDLDREENSQIKNLADELIKLGKQKAPFHFYFSIFSDQKSILKKFVCGKNFELNST</sequence>
<evidence type="ECO:0000313" key="1">
    <source>
        <dbReference type="EMBL" id="AVQ13100.1"/>
    </source>
</evidence>
<gene>
    <name evidence="1" type="ORF">XB16_2796</name>
</gene>
<accession>A0A2P1QW10</accession>
<dbReference type="Proteomes" id="UP000033961">
    <property type="component" value="Chromosome I"/>
</dbReference>